<evidence type="ECO:0000313" key="2">
    <source>
        <dbReference type="EMBL" id="CAB1129472.1"/>
    </source>
</evidence>
<evidence type="ECO:0000313" key="3">
    <source>
        <dbReference type="Proteomes" id="UP000503399"/>
    </source>
</evidence>
<dbReference type="KEGG" id="hfv:R50_1975"/>
<name>A0A6F8ZHQ1_9FIRM</name>
<accession>A0A6F8ZHQ1</accession>
<dbReference type="EMBL" id="LR778114">
    <property type="protein sequence ID" value="CAB1129472.1"/>
    <property type="molecule type" value="Genomic_DNA"/>
</dbReference>
<gene>
    <name evidence="2" type="ORF">R50_1975</name>
</gene>
<organism evidence="2 3">
    <name type="scientific">Candidatus Hydrogenisulfobacillus filiaventi</name>
    <dbReference type="NCBI Taxonomy" id="2707344"/>
    <lineage>
        <taxon>Bacteria</taxon>
        <taxon>Bacillati</taxon>
        <taxon>Bacillota</taxon>
        <taxon>Clostridia</taxon>
        <taxon>Eubacteriales</taxon>
        <taxon>Clostridiales Family XVII. Incertae Sedis</taxon>
        <taxon>Candidatus Hydrogenisulfobacillus</taxon>
    </lineage>
</organism>
<evidence type="ECO:0000256" key="1">
    <source>
        <dbReference type="SAM" id="MobiDB-lite"/>
    </source>
</evidence>
<feature type="region of interest" description="Disordered" evidence="1">
    <location>
        <begin position="80"/>
        <end position="103"/>
    </location>
</feature>
<dbReference type="AlphaFoldDB" id="A0A6F8ZHQ1"/>
<feature type="compositionally biased region" description="Basic and acidic residues" evidence="1">
    <location>
        <begin position="89"/>
        <end position="103"/>
    </location>
</feature>
<dbReference type="Proteomes" id="UP000503399">
    <property type="component" value="Chromosome"/>
</dbReference>
<reference evidence="2 3" key="1">
    <citation type="submission" date="2020-02" db="EMBL/GenBank/DDBJ databases">
        <authorList>
            <person name="Hogendoorn C."/>
        </authorList>
    </citation>
    <scope>NUCLEOTIDE SEQUENCE [LARGE SCALE GENOMIC DNA]</scope>
    <source>
        <strain evidence="2">R501</strain>
    </source>
</reference>
<keyword evidence="3" id="KW-1185">Reference proteome</keyword>
<protein>
    <submittedName>
        <fullName evidence="2">Uncharacterized protein</fullName>
    </submittedName>
</protein>
<proteinExistence type="predicted"/>
<sequence>MAAGPQQILQELLAMLRQADVPRDLIARHALAALVSAPGMDAVPTAVWERLRIAFEDLAARPDDPEAERRAVATIEAVRPDVPPGNAREAWDALCQRDRERDR</sequence>